<evidence type="ECO:0000256" key="5">
    <source>
        <dbReference type="ARBA" id="ARBA00022989"/>
    </source>
</evidence>
<dbReference type="EMBL" id="SMDC01000003">
    <property type="protein sequence ID" value="TCW37150.1"/>
    <property type="molecule type" value="Genomic_DNA"/>
</dbReference>
<accession>A0A4V2W9Y2</accession>
<evidence type="ECO:0000256" key="1">
    <source>
        <dbReference type="ARBA" id="ARBA00004651"/>
    </source>
</evidence>
<evidence type="ECO:0000256" key="4">
    <source>
        <dbReference type="ARBA" id="ARBA00022692"/>
    </source>
</evidence>
<feature type="transmembrane region" description="Helical" evidence="7">
    <location>
        <begin position="137"/>
        <end position="158"/>
    </location>
</feature>
<evidence type="ECO:0000256" key="3">
    <source>
        <dbReference type="ARBA" id="ARBA00022475"/>
    </source>
</evidence>
<evidence type="ECO:0000313" key="8">
    <source>
        <dbReference type="EMBL" id="TCW37150.1"/>
    </source>
</evidence>
<feature type="transmembrane region" description="Helical" evidence="7">
    <location>
        <begin position="107"/>
        <end position="125"/>
    </location>
</feature>
<dbReference type="Proteomes" id="UP000295247">
    <property type="component" value="Unassembled WGS sequence"/>
</dbReference>
<feature type="transmembrane region" description="Helical" evidence="7">
    <location>
        <begin position="12"/>
        <end position="30"/>
    </location>
</feature>
<keyword evidence="6 7" id="KW-0472">Membrane</keyword>
<protein>
    <submittedName>
        <fullName evidence="8">Cobalt/nickel transport system permease protein</fullName>
    </submittedName>
</protein>
<keyword evidence="2" id="KW-0813">Transport</keyword>
<dbReference type="NCBIfam" id="NF004905">
    <property type="entry name" value="PRK06265.1-5"/>
    <property type="match status" value="1"/>
</dbReference>
<dbReference type="GO" id="GO:0005886">
    <property type="term" value="C:plasma membrane"/>
    <property type="evidence" value="ECO:0007669"/>
    <property type="project" value="UniProtKB-SubCell"/>
</dbReference>
<dbReference type="Pfam" id="PF01891">
    <property type="entry name" value="CbiM"/>
    <property type="match status" value="1"/>
</dbReference>
<dbReference type="AlphaFoldDB" id="A0A4V2W9Y2"/>
<evidence type="ECO:0000313" key="9">
    <source>
        <dbReference type="Proteomes" id="UP000295247"/>
    </source>
</evidence>
<organism evidence="8 9">
    <name type="scientific">Marichromatium gracile</name>
    <name type="common">Chromatium gracile</name>
    <dbReference type="NCBI Taxonomy" id="1048"/>
    <lineage>
        <taxon>Bacteria</taxon>
        <taxon>Pseudomonadati</taxon>
        <taxon>Pseudomonadota</taxon>
        <taxon>Gammaproteobacteria</taxon>
        <taxon>Chromatiales</taxon>
        <taxon>Chromatiaceae</taxon>
        <taxon>Marichromatium</taxon>
    </lineage>
</organism>
<dbReference type="PANTHER" id="PTHR34229">
    <property type="entry name" value="METAL TRANSPORT PROTEIN HI_1621-RELATED"/>
    <property type="match status" value="1"/>
</dbReference>
<gene>
    <name evidence="8" type="ORF">EDC29_103349</name>
</gene>
<keyword evidence="3" id="KW-1003">Cell membrane</keyword>
<evidence type="ECO:0000256" key="2">
    <source>
        <dbReference type="ARBA" id="ARBA00022448"/>
    </source>
</evidence>
<reference evidence="8 9" key="1">
    <citation type="submission" date="2019-03" db="EMBL/GenBank/DDBJ databases">
        <title>Genomic Encyclopedia of Type Strains, Phase IV (KMG-IV): sequencing the most valuable type-strain genomes for metagenomic binning, comparative biology and taxonomic classification.</title>
        <authorList>
            <person name="Goeker M."/>
        </authorList>
    </citation>
    <scope>NUCLEOTIDE SEQUENCE [LARGE SCALE GENOMIC DNA]</scope>
    <source>
        <strain evidence="8 9">DSM 203</strain>
    </source>
</reference>
<evidence type="ECO:0000256" key="7">
    <source>
        <dbReference type="SAM" id="Phobius"/>
    </source>
</evidence>
<feature type="transmembrane region" description="Helical" evidence="7">
    <location>
        <begin position="170"/>
        <end position="194"/>
    </location>
</feature>
<dbReference type="InterPro" id="IPR002751">
    <property type="entry name" value="CbiM/NikMN"/>
</dbReference>
<dbReference type="PANTHER" id="PTHR34229:SF1">
    <property type="entry name" value="METAL TRANSPORT PROTEIN HI_1621-RELATED"/>
    <property type="match status" value="1"/>
</dbReference>
<evidence type="ECO:0000256" key="6">
    <source>
        <dbReference type="ARBA" id="ARBA00023136"/>
    </source>
</evidence>
<keyword evidence="5 7" id="KW-1133">Transmembrane helix</keyword>
<keyword evidence="4 7" id="KW-0812">Transmembrane</keyword>
<comment type="subcellular location">
    <subcellularLocation>
        <location evidence="1">Cell membrane</location>
        <topology evidence="1">Multi-pass membrane protein</topology>
    </subcellularLocation>
</comment>
<proteinExistence type="predicted"/>
<name>A0A4V2W9Y2_MARGR</name>
<dbReference type="GO" id="GO:0000041">
    <property type="term" value="P:transition metal ion transport"/>
    <property type="evidence" value="ECO:0007669"/>
    <property type="project" value="InterPro"/>
</dbReference>
<comment type="caution">
    <text evidence="8">The sequence shown here is derived from an EMBL/GenBank/DDBJ whole genome shotgun (WGS) entry which is preliminary data.</text>
</comment>
<dbReference type="RefSeq" id="WP_132229169.1">
    <property type="nucleotide sequence ID" value="NZ_NRRH01000065.1"/>
</dbReference>
<dbReference type="Gene3D" id="1.10.1760.20">
    <property type="match status" value="1"/>
</dbReference>
<sequence length="208" mass="21038">MHIVDGVLSMPVLLGSGVLALAGVGLGLRALDESSIPRAGLLTAAFFSVSLIHIPLGPTSAHLLLTGLMGVLLGWAVFPAICVGLLLQALFFGYGGVTVLGANTLNLALPALLFGLAGRAVLARLRPAALSWWVMPLGALVGAGAFAGSALLVAGSLAASGEGFWAAARLALIAQLPVALIEAVVTAAALRLLWTVRPELLARPARAC</sequence>
<feature type="transmembrane region" description="Helical" evidence="7">
    <location>
        <begin position="63"/>
        <end position="87"/>
    </location>
</feature>
<feature type="transmembrane region" description="Helical" evidence="7">
    <location>
        <begin position="36"/>
        <end position="56"/>
    </location>
</feature>